<accession>M5S5K2</accession>
<reference evidence="1 2" key="1">
    <citation type="journal article" date="2013" name="Mar. Genomics">
        <title>Expression of sulfatases in Rhodopirellula baltica and the diversity of sulfatases in the genus Rhodopirellula.</title>
        <authorList>
            <person name="Wegner C.E."/>
            <person name="Richter-Heitmann T."/>
            <person name="Klindworth A."/>
            <person name="Klockow C."/>
            <person name="Richter M."/>
            <person name="Achstetter T."/>
            <person name="Glockner F.O."/>
            <person name="Harder J."/>
        </authorList>
    </citation>
    <scope>NUCLEOTIDE SEQUENCE [LARGE SCALE GENOMIC DNA]</scope>
    <source>
        <strain evidence="1 2">SH398</strain>
    </source>
</reference>
<dbReference type="EMBL" id="ANOF01000081">
    <property type="protein sequence ID" value="EMI26908.1"/>
    <property type="molecule type" value="Genomic_DNA"/>
</dbReference>
<dbReference type="Proteomes" id="UP000011996">
    <property type="component" value="Unassembled WGS sequence"/>
</dbReference>
<sequence length="49" mass="5454">MVVKTKANGTTQSVTIAKQMLFRSIEVLPASLKLSGQIAPRENGFDWQY</sequence>
<dbReference type="AlphaFoldDB" id="M5S5K2"/>
<organism evidence="1 2">
    <name type="scientific">Rhodopirellula europaea SH398</name>
    <dbReference type="NCBI Taxonomy" id="1263868"/>
    <lineage>
        <taxon>Bacteria</taxon>
        <taxon>Pseudomonadati</taxon>
        <taxon>Planctomycetota</taxon>
        <taxon>Planctomycetia</taxon>
        <taxon>Pirellulales</taxon>
        <taxon>Pirellulaceae</taxon>
        <taxon>Rhodopirellula</taxon>
    </lineage>
</organism>
<proteinExistence type="predicted"/>
<name>M5S5K2_9BACT</name>
<dbReference type="PATRIC" id="fig|1263868.3.peg.2703"/>
<evidence type="ECO:0000313" key="2">
    <source>
        <dbReference type="Proteomes" id="UP000011996"/>
    </source>
</evidence>
<comment type="caution">
    <text evidence="1">The sequence shown here is derived from an EMBL/GenBank/DDBJ whole genome shotgun (WGS) entry which is preliminary data.</text>
</comment>
<dbReference type="STRING" id="1263868.RESH_02490"/>
<evidence type="ECO:0000313" key="1">
    <source>
        <dbReference type="EMBL" id="EMI26908.1"/>
    </source>
</evidence>
<gene>
    <name evidence="1" type="ORF">RESH_02490</name>
</gene>
<protein>
    <submittedName>
        <fullName evidence="1">Uncharacterized protein</fullName>
    </submittedName>
</protein>